<accession>A0A6A5V3X3</accession>
<reference evidence="2" key="1">
    <citation type="journal article" date="2020" name="Stud. Mycol.">
        <title>101 Dothideomycetes genomes: a test case for predicting lifestyles and emergence of pathogens.</title>
        <authorList>
            <person name="Haridas S."/>
            <person name="Albert R."/>
            <person name="Binder M."/>
            <person name="Bloem J."/>
            <person name="Labutti K."/>
            <person name="Salamov A."/>
            <person name="Andreopoulos B."/>
            <person name="Baker S."/>
            <person name="Barry K."/>
            <person name="Bills G."/>
            <person name="Bluhm B."/>
            <person name="Cannon C."/>
            <person name="Castanera R."/>
            <person name="Culley D."/>
            <person name="Daum C."/>
            <person name="Ezra D."/>
            <person name="Gonzalez J."/>
            <person name="Henrissat B."/>
            <person name="Kuo A."/>
            <person name="Liang C."/>
            <person name="Lipzen A."/>
            <person name="Lutzoni F."/>
            <person name="Magnuson J."/>
            <person name="Mondo S."/>
            <person name="Nolan M."/>
            <person name="Ohm R."/>
            <person name="Pangilinan J."/>
            <person name="Park H.-J."/>
            <person name="Ramirez L."/>
            <person name="Alfaro M."/>
            <person name="Sun H."/>
            <person name="Tritt A."/>
            <person name="Yoshinaga Y."/>
            <person name="Zwiers L.-H."/>
            <person name="Turgeon B."/>
            <person name="Goodwin S."/>
            <person name="Spatafora J."/>
            <person name="Crous P."/>
            <person name="Grigoriev I."/>
        </authorList>
    </citation>
    <scope>NUCLEOTIDE SEQUENCE</scope>
    <source>
        <strain evidence="2">CBS 107.79</strain>
    </source>
</reference>
<dbReference type="EMBL" id="ML976691">
    <property type="protein sequence ID" value="KAF1971815.1"/>
    <property type="molecule type" value="Genomic_DNA"/>
</dbReference>
<feature type="compositionally biased region" description="Polar residues" evidence="1">
    <location>
        <begin position="1"/>
        <end position="16"/>
    </location>
</feature>
<feature type="region of interest" description="Disordered" evidence="1">
    <location>
        <begin position="1"/>
        <end position="38"/>
    </location>
</feature>
<name>A0A6A5V3X3_9PLEO</name>
<protein>
    <submittedName>
        <fullName evidence="2">Uncharacterized protein</fullName>
    </submittedName>
</protein>
<evidence type="ECO:0000313" key="2">
    <source>
        <dbReference type="EMBL" id="KAF1971815.1"/>
    </source>
</evidence>
<dbReference type="AlphaFoldDB" id="A0A6A5V3X3"/>
<keyword evidence="3" id="KW-1185">Reference proteome</keyword>
<proteinExistence type="predicted"/>
<dbReference type="Proteomes" id="UP000800036">
    <property type="component" value="Unassembled WGS sequence"/>
</dbReference>
<sequence>MHHTLHNNAAPSTLSTVPAPHHASKTLPRPRQNPHNPRGPYVISWALFPPATHIVLRKTRLCQRPPPRLARRRQPRLLTLFALQTVPTVSLARPRPPCYTRPACLLYGLPASVTVLLSKRCKTRSRHTTM</sequence>
<organism evidence="2 3">
    <name type="scientific">Bimuria novae-zelandiae CBS 107.79</name>
    <dbReference type="NCBI Taxonomy" id="1447943"/>
    <lineage>
        <taxon>Eukaryota</taxon>
        <taxon>Fungi</taxon>
        <taxon>Dikarya</taxon>
        <taxon>Ascomycota</taxon>
        <taxon>Pezizomycotina</taxon>
        <taxon>Dothideomycetes</taxon>
        <taxon>Pleosporomycetidae</taxon>
        <taxon>Pleosporales</taxon>
        <taxon>Massarineae</taxon>
        <taxon>Didymosphaeriaceae</taxon>
        <taxon>Bimuria</taxon>
    </lineage>
</organism>
<evidence type="ECO:0000256" key="1">
    <source>
        <dbReference type="SAM" id="MobiDB-lite"/>
    </source>
</evidence>
<gene>
    <name evidence="2" type="ORF">BU23DRAFT_569631</name>
</gene>
<evidence type="ECO:0000313" key="3">
    <source>
        <dbReference type="Proteomes" id="UP000800036"/>
    </source>
</evidence>